<dbReference type="RefSeq" id="WP_386671932.1">
    <property type="nucleotide sequence ID" value="NZ_JBHLTG010000005.1"/>
</dbReference>
<organism evidence="1 2">
    <name type="scientific">Lysobacter korlensis</name>
    <dbReference type="NCBI Taxonomy" id="553636"/>
    <lineage>
        <taxon>Bacteria</taxon>
        <taxon>Pseudomonadati</taxon>
        <taxon>Pseudomonadota</taxon>
        <taxon>Gammaproteobacteria</taxon>
        <taxon>Lysobacterales</taxon>
        <taxon>Lysobacteraceae</taxon>
        <taxon>Lysobacter</taxon>
    </lineage>
</organism>
<sequence>MRTPEETVSEFFRVVRSGDRPELAREYLAPAVLAHQVRADSPDTIQRDPDGYTEHVRDMVATYGPFSLTIDEFIADGDKVYVRWTQTGWHRAPVDGFAPTGRPLRTVASAVYRVTGGMITEYWMQQEDSGLRAQLLAHRDEPGV</sequence>
<dbReference type="InterPro" id="IPR032710">
    <property type="entry name" value="NTF2-like_dom_sf"/>
</dbReference>
<gene>
    <name evidence="1" type="ORF">ACFFGH_20945</name>
</gene>
<reference evidence="1 2" key="1">
    <citation type="submission" date="2024-09" db="EMBL/GenBank/DDBJ databases">
        <authorList>
            <person name="Sun Q."/>
            <person name="Mori K."/>
        </authorList>
    </citation>
    <scope>NUCLEOTIDE SEQUENCE [LARGE SCALE GENOMIC DNA]</scope>
    <source>
        <strain evidence="1 2">KCTC 23076</strain>
    </source>
</reference>
<dbReference type="Pfam" id="PF07366">
    <property type="entry name" value="SnoaL"/>
    <property type="match status" value="1"/>
</dbReference>
<evidence type="ECO:0000313" key="2">
    <source>
        <dbReference type="Proteomes" id="UP001589896"/>
    </source>
</evidence>
<accession>A0ABV6RTL6</accession>
<evidence type="ECO:0000313" key="1">
    <source>
        <dbReference type="EMBL" id="MFC0680310.1"/>
    </source>
</evidence>
<protein>
    <submittedName>
        <fullName evidence="1">Ester cyclase</fullName>
    </submittedName>
</protein>
<name>A0ABV6RTL6_9GAMM</name>
<dbReference type="Gene3D" id="3.10.450.50">
    <property type="match status" value="1"/>
</dbReference>
<keyword evidence="2" id="KW-1185">Reference proteome</keyword>
<dbReference type="SUPFAM" id="SSF54427">
    <property type="entry name" value="NTF2-like"/>
    <property type="match status" value="1"/>
</dbReference>
<comment type="caution">
    <text evidence="1">The sequence shown here is derived from an EMBL/GenBank/DDBJ whole genome shotgun (WGS) entry which is preliminary data.</text>
</comment>
<dbReference type="InterPro" id="IPR009959">
    <property type="entry name" value="Cyclase_SnoaL-like"/>
</dbReference>
<dbReference type="Proteomes" id="UP001589896">
    <property type="component" value="Unassembled WGS sequence"/>
</dbReference>
<proteinExistence type="predicted"/>
<dbReference type="EMBL" id="JBHLTG010000005">
    <property type="protein sequence ID" value="MFC0680310.1"/>
    <property type="molecule type" value="Genomic_DNA"/>
</dbReference>